<keyword evidence="3" id="KW-1185">Reference proteome</keyword>
<reference evidence="2 3" key="1">
    <citation type="submission" date="2022-03" db="EMBL/GenBank/DDBJ databases">
        <authorList>
            <person name="Nunn A."/>
            <person name="Chopra R."/>
            <person name="Nunn A."/>
            <person name="Contreras Garrido A."/>
        </authorList>
    </citation>
    <scope>NUCLEOTIDE SEQUENCE [LARGE SCALE GENOMIC DNA]</scope>
</reference>
<organism evidence="2 3">
    <name type="scientific">Thlaspi arvense</name>
    <name type="common">Field penny-cress</name>
    <dbReference type="NCBI Taxonomy" id="13288"/>
    <lineage>
        <taxon>Eukaryota</taxon>
        <taxon>Viridiplantae</taxon>
        <taxon>Streptophyta</taxon>
        <taxon>Embryophyta</taxon>
        <taxon>Tracheophyta</taxon>
        <taxon>Spermatophyta</taxon>
        <taxon>Magnoliopsida</taxon>
        <taxon>eudicotyledons</taxon>
        <taxon>Gunneridae</taxon>
        <taxon>Pentapetalae</taxon>
        <taxon>rosids</taxon>
        <taxon>malvids</taxon>
        <taxon>Brassicales</taxon>
        <taxon>Brassicaceae</taxon>
        <taxon>Thlaspideae</taxon>
        <taxon>Thlaspi</taxon>
    </lineage>
</organism>
<feature type="coiled-coil region" evidence="1">
    <location>
        <begin position="145"/>
        <end position="172"/>
    </location>
</feature>
<keyword evidence="1" id="KW-0175">Coiled coil</keyword>
<dbReference type="AlphaFoldDB" id="A0AAU9SII3"/>
<dbReference type="Proteomes" id="UP000836841">
    <property type="component" value="Chromosome 5"/>
</dbReference>
<evidence type="ECO:0000313" key="3">
    <source>
        <dbReference type="Proteomes" id="UP000836841"/>
    </source>
</evidence>
<evidence type="ECO:0000313" key="2">
    <source>
        <dbReference type="EMBL" id="CAH2065602.1"/>
    </source>
</evidence>
<accession>A0AAU9SII3</accession>
<proteinExistence type="predicted"/>
<gene>
    <name evidence="2" type="ORF">TAV2_LOCUS17520</name>
</gene>
<sequence length="178" mass="20928">MVHGHRDFFHFSDSSFLLQSLSLRVLGLVDISLSLKMDSDCSYHYTDNFLIDPYEEELKEEKRRRKEIEKMKQHSDMVEFVADGQYGIPRRCPCGGSIKHDVSPSPKFKQDFDTQPGSRYFTCTKFKDDGLHFRQPWVFGVEQEIEKLVMKVKKQSKTIEEMRKKIQIQAEEIAKLKT</sequence>
<evidence type="ECO:0008006" key="4">
    <source>
        <dbReference type="Google" id="ProtNLM"/>
    </source>
</evidence>
<protein>
    <recommendedName>
        <fullName evidence="4">Zinc finger GRF-type domain-containing protein</fullName>
    </recommendedName>
</protein>
<dbReference type="EMBL" id="OU466861">
    <property type="protein sequence ID" value="CAH2065602.1"/>
    <property type="molecule type" value="Genomic_DNA"/>
</dbReference>
<name>A0AAU9SII3_THLAR</name>
<evidence type="ECO:0000256" key="1">
    <source>
        <dbReference type="SAM" id="Coils"/>
    </source>
</evidence>